<dbReference type="EMBL" id="CP011011">
    <property type="protein sequence ID" value="ATC80789.1"/>
    <property type="molecule type" value="Genomic_DNA"/>
</dbReference>
<dbReference type="Proteomes" id="UP000217277">
    <property type="component" value="Chromosome I"/>
</dbReference>
<accession>A0ACA8DS15</accession>
<keyword evidence="2" id="KW-1185">Reference proteome</keyword>
<evidence type="ECO:0000313" key="2">
    <source>
        <dbReference type="Proteomes" id="UP000217277"/>
    </source>
</evidence>
<reference evidence="1" key="1">
    <citation type="submission" date="2015-03" db="EMBL/GenBank/DDBJ databases">
        <authorList>
            <person name="Xie B.-B."/>
            <person name="Rong J.-C."/>
            <person name="Qin Q.-L."/>
            <person name="Zhang Y.-Z."/>
        </authorList>
    </citation>
    <scope>NUCLEOTIDE SEQUENCE</scope>
    <source>
        <strain evidence="1">DSM 14585</strain>
    </source>
</reference>
<proteinExistence type="predicted"/>
<protein>
    <submittedName>
        <fullName evidence="1">Uncharacterized protein</fullName>
    </submittedName>
</protein>
<name>A0ACA8DS15_9GAMM</name>
<sequence>MIVKSVFLDRKKYKLVSNNYCNKKNAYTVLVGSNGTGKSRILRRIVNSFKNMTEDKTVVPSNYSRNLEVDSIVRSYFTFSGSTEAKSYCSDNQRKVMEIDDVKVIAVTTSPFDKFPVEYKGKSKYRYHDTDTYHYIGLRASKNSFNQSNFLNLLFRSLLSNKSLIFNEKIFYLLKLNNSVKVKIKTKLLNGSRYEAYNDVFKVVENTTPESEFRDYLFHNMPMIFNNIKDDKKLIEKIYTSYIDCFNFFNAEIDLSSDNIPRESLLLLLDLGLINVSDIIYESKDGKALKDSELSSGQKCLILTMLNIAGVITDNCVICIDEPEISLHPKWQKEFMLNRPVFARDSIT</sequence>
<gene>
    <name evidence="1" type="ORF">PAGA_a0188</name>
</gene>
<evidence type="ECO:0000313" key="1">
    <source>
        <dbReference type="EMBL" id="ATC80789.1"/>
    </source>
</evidence>
<organism evidence="1 2">
    <name type="scientific">Pseudoalteromonas agarivorans DSM 14585</name>
    <dbReference type="NCBI Taxonomy" id="1312369"/>
    <lineage>
        <taxon>Bacteria</taxon>
        <taxon>Pseudomonadati</taxon>
        <taxon>Pseudomonadota</taxon>
        <taxon>Gammaproteobacteria</taxon>
        <taxon>Alteromonadales</taxon>
        <taxon>Pseudoalteromonadaceae</taxon>
        <taxon>Pseudoalteromonas</taxon>
    </lineage>
</organism>